<proteinExistence type="predicted"/>
<dbReference type="AlphaFoldDB" id="A0A927QZW8"/>
<accession>A0A927QZW8</accession>
<evidence type="ECO:0000313" key="3">
    <source>
        <dbReference type="Proteomes" id="UP000649753"/>
    </source>
</evidence>
<comment type="caution">
    <text evidence="2">The sequence shown here is derived from an EMBL/GenBank/DDBJ whole genome shotgun (WGS) entry which is preliminary data.</text>
</comment>
<evidence type="ECO:0000256" key="1">
    <source>
        <dbReference type="SAM" id="MobiDB-lite"/>
    </source>
</evidence>
<dbReference type="Proteomes" id="UP000649753">
    <property type="component" value="Unassembled WGS sequence"/>
</dbReference>
<keyword evidence="3" id="KW-1185">Reference proteome</keyword>
<protein>
    <submittedName>
        <fullName evidence="2">Uncharacterized protein</fullName>
    </submittedName>
</protein>
<feature type="region of interest" description="Disordered" evidence="1">
    <location>
        <begin position="63"/>
        <end position="85"/>
    </location>
</feature>
<dbReference type="EMBL" id="JADBEB010000001">
    <property type="protein sequence ID" value="MBE1490890.1"/>
    <property type="molecule type" value="Genomic_DNA"/>
</dbReference>
<gene>
    <name evidence="2" type="ORF">H4W31_006528</name>
</gene>
<sequence>MCCSDRFSEFCAETFVQFAMGGLGTHIAQLVNSDMTPPAIKKAWRATAQLSLMRGHPVLNGGCGRRLTGPQSRSALRSADWRRTR</sequence>
<name>A0A927QZW8_9ACTN</name>
<evidence type="ECO:0000313" key="2">
    <source>
        <dbReference type="EMBL" id="MBE1490890.1"/>
    </source>
</evidence>
<organism evidence="2 3">
    <name type="scientific">Plantactinospora soyae</name>
    <dbReference type="NCBI Taxonomy" id="1544732"/>
    <lineage>
        <taxon>Bacteria</taxon>
        <taxon>Bacillati</taxon>
        <taxon>Actinomycetota</taxon>
        <taxon>Actinomycetes</taxon>
        <taxon>Micromonosporales</taxon>
        <taxon>Micromonosporaceae</taxon>
        <taxon>Plantactinospora</taxon>
    </lineage>
</organism>
<reference evidence="2" key="1">
    <citation type="submission" date="2020-10" db="EMBL/GenBank/DDBJ databases">
        <title>Sequencing the genomes of 1000 actinobacteria strains.</title>
        <authorList>
            <person name="Klenk H.-P."/>
        </authorList>
    </citation>
    <scope>NUCLEOTIDE SEQUENCE</scope>
    <source>
        <strain evidence="2">DSM 46832</strain>
    </source>
</reference>
<dbReference type="RefSeq" id="WP_192770090.1">
    <property type="nucleotide sequence ID" value="NZ_JADBEB010000001.1"/>
</dbReference>